<dbReference type="PANTHER" id="PTHR45128:SF2">
    <property type="entry name" value="METHYLTRANSFERASE DOMAIN-CONTAINING PROTEIN"/>
    <property type="match status" value="1"/>
</dbReference>
<dbReference type="RefSeq" id="WP_216939125.1">
    <property type="nucleotide sequence ID" value="NZ_CP077062.1"/>
</dbReference>
<dbReference type="Pfam" id="PF13847">
    <property type="entry name" value="Methyltransf_31"/>
    <property type="match status" value="1"/>
</dbReference>
<gene>
    <name evidence="3" type="ORF">KRR39_19665</name>
</gene>
<keyword evidence="4" id="KW-1185">Reference proteome</keyword>
<dbReference type="GO" id="GO:0032259">
    <property type="term" value="P:methylation"/>
    <property type="evidence" value="ECO:0007669"/>
    <property type="project" value="UniProtKB-KW"/>
</dbReference>
<dbReference type="Proteomes" id="UP000683575">
    <property type="component" value="Chromosome"/>
</dbReference>
<evidence type="ECO:0000259" key="2">
    <source>
        <dbReference type="Pfam" id="PF21320"/>
    </source>
</evidence>
<dbReference type="KEGG" id="nps:KRR39_19665"/>
<evidence type="ECO:0000259" key="1">
    <source>
        <dbReference type="Pfam" id="PF13847"/>
    </source>
</evidence>
<feature type="domain" description="S-adenosylmethionine-dependent methyltransferase Rv2258c-like winged HTH" evidence="2">
    <location>
        <begin position="21"/>
        <end position="95"/>
    </location>
</feature>
<dbReference type="EMBL" id="CP077062">
    <property type="protein sequence ID" value="QWZ07614.1"/>
    <property type="molecule type" value="Genomic_DNA"/>
</dbReference>
<accession>A0A975SYK3</accession>
<dbReference type="AlphaFoldDB" id="A0A975SYK3"/>
<dbReference type="GO" id="GO:0008168">
    <property type="term" value="F:methyltransferase activity"/>
    <property type="evidence" value="ECO:0007669"/>
    <property type="project" value="UniProtKB-KW"/>
</dbReference>
<reference evidence="3" key="1">
    <citation type="submission" date="2021-06" db="EMBL/GenBank/DDBJ databases">
        <title>Complete genome sequence of Nocardioides sp. G188.</title>
        <authorList>
            <person name="Im W.-T."/>
        </authorList>
    </citation>
    <scope>NUCLEOTIDE SEQUENCE</scope>
    <source>
        <strain evidence="3">G188</strain>
    </source>
</reference>
<feature type="domain" description="Methyltransferase" evidence="1">
    <location>
        <begin position="172"/>
        <end position="284"/>
    </location>
</feature>
<dbReference type="CDD" id="cd02440">
    <property type="entry name" value="AdoMet_MTases"/>
    <property type="match status" value="1"/>
</dbReference>
<keyword evidence="3" id="KW-0489">Methyltransferase</keyword>
<dbReference type="PANTHER" id="PTHR45128">
    <property type="entry name" value="METHYLTRANSFERASE TYPE 11"/>
    <property type="match status" value="1"/>
</dbReference>
<dbReference type="InterPro" id="IPR048711">
    <property type="entry name" value="WHD_Rv2258c"/>
</dbReference>
<organism evidence="3 4">
    <name type="scientific">Nocardioides panacis</name>
    <dbReference type="NCBI Taxonomy" id="2849501"/>
    <lineage>
        <taxon>Bacteria</taxon>
        <taxon>Bacillati</taxon>
        <taxon>Actinomycetota</taxon>
        <taxon>Actinomycetes</taxon>
        <taxon>Propionibacteriales</taxon>
        <taxon>Nocardioidaceae</taxon>
        <taxon>Nocardioides</taxon>
    </lineage>
</organism>
<evidence type="ECO:0000313" key="4">
    <source>
        <dbReference type="Proteomes" id="UP000683575"/>
    </source>
</evidence>
<dbReference type="InterPro" id="IPR025714">
    <property type="entry name" value="Methyltranfer_dom"/>
</dbReference>
<sequence>MQTDELADHLFASVLGALDVLTVHIGDQFGVYDLLHRDGPLTPEEVAERSGLHPRYAREWLEQQTVAGLVDVDDPVRPAQERRYSLPEEHAAVLADRDSPSFFTPFARMVAAAAAQLPALQDAYRTGGGVGWEAFGPLMRTAQADANRPLFLGPLAHDWLPVLPEVHRDLTAGGRVADIGCGEGWSSIGIALGYPAARVDGFDVDPASVDAARRHAASYGVGERVTFHLVDAAAASTGPASEVGGYDLVTAFECVHDLPDPVSVLGRARALVRPGGTVLVMDEKVPETFTGPGDPVEQLMYGISLLVCLPDGLSHPGSVGTGTVMRPDTLRGYAREAGFVDVQVLPVEHDMFRFYRLTLPDSP</sequence>
<proteinExistence type="predicted"/>
<evidence type="ECO:0000313" key="3">
    <source>
        <dbReference type="EMBL" id="QWZ07614.1"/>
    </source>
</evidence>
<dbReference type="InterPro" id="IPR053173">
    <property type="entry name" value="SAM-binding_MTase"/>
</dbReference>
<keyword evidence="3" id="KW-0808">Transferase</keyword>
<dbReference type="Pfam" id="PF21320">
    <property type="entry name" value="WHD_Rv2258c"/>
    <property type="match status" value="1"/>
</dbReference>
<name>A0A975SYK3_9ACTN</name>
<protein>
    <submittedName>
        <fullName evidence="3">Methyltransferase domain-containing protein</fullName>
    </submittedName>
</protein>